<dbReference type="GO" id="GO:0003735">
    <property type="term" value="F:structural constituent of ribosome"/>
    <property type="evidence" value="ECO:0007669"/>
    <property type="project" value="InterPro"/>
</dbReference>
<protein>
    <recommendedName>
        <fullName evidence="4">50S ribosomal protein L27</fullName>
    </recommendedName>
</protein>
<name>A0A1A9UKG0_GLOAU</name>
<dbReference type="Gene3D" id="2.70.210.12">
    <property type="entry name" value="GTP1/OBG domain"/>
    <property type="match status" value="1"/>
</dbReference>
<evidence type="ECO:0000313" key="2">
    <source>
        <dbReference type="EnsemblMetazoa" id="GAUT007550-PA"/>
    </source>
</evidence>
<dbReference type="SUPFAM" id="SSF82051">
    <property type="entry name" value="Obg GTP-binding protein N-terminal domain"/>
    <property type="match status" value="1"/>
</dbReference>
<dbReference type="EnsemblMetazoa" id="GAUT007550-RA">
    <property type="protein sequence ID" value="GAUT007550-PA"/>
    <property type="gene ID" value="GAUT007550"/>
</dbReference>
<dbReference type="Proteomes" id="UP000078200">
    <property type="component" value="Unassembled WGS sequence"/>
</dbReference>
<dbReference type="InterPro" id="IPR036726">
    <property type="entry name" value="GTP1_OBG_dom_sf"/>
</dbReference>
<reference evidence="2" key="1">
    <citation type="submission" date="2020-05" db="UniProtKB">
        <authorList>
            <consortium name="EnsemblMetazoa"/>
        </authorList>
    </citation>
    <scope>IDENTIFICATION</scope>
    <source>
        <strain evidence="2">TTRI</strain>
    </source>
</reference>
<keyword evidence="3" id="KW-1185">Reference proteome</keyword>
<evidence type="ECO:0008006" key="4">
    <source>
        <dbReference type="Google" id="ProtNLM"/>
    </source>
</evidence>
<dbReference type="SUPFAM" id="SSF110324">
    <property type="entry name" value="Ribosomal L27 protein-like"/>
    <property type="match status" value="1"/>
</dbReference>
<proteinExistence type="predicted"/>
<dbReference type="Pfam" id="PF01016">
    <property type="entry name" value="Ribosomal_L27"/>
    <property type="match status" value="1"/>
</dbReference>
<dbReference type="AlphaFoldDB" id="A0A1A9UKG0"/>
<feature type="compositionally biased region" description="Polar residues" evidence="1">
    <location>
        <begin position="73"/>
        <end position="87"/>
    </location>
</feature>
<evidence type="ECO:0000313" key="3">
    <source>
        <dbReference type="Proteomes" id="UP000078200"/>
    </source>
</evidence>
<accession>A0A1A9UKG0</accession>
<organism evidence="2 3">
    <name type="scientific">Glossina austeni</name>
    <name type="common">Savannah tsetse fly</name>
    <dbReference type="NCBI Taxonomy" id="7395"/>
    <lineage>
        <taxon>Eukaryota</taxon>
        <taxon>Metazoa</taxon>
        <taxon>Ecdysozoa</taxon>
        <taxon>Arthropoda</taxon>
        <taxon>Hexapoda</taxon>
        <taxon>Insecta</taxon>
        <taxon>Pterygota</taxon>
        <taxon>Neoptera</taxon>
        <taxon>Endopterygota</taxon>
        <taxon>Diptera</taxon>
        <taxon>Brachycera</taxon>
        <taxon>Muscomorpha</taxon>
        <taxon>Hippoboscoidea</taxon>
        <taxon>Glossinidae</taxon>
        <taxon>Glossina</taxon>
    </lineage>
</organism>
<dbReference type="InterPro" id="IPR001684">
    <property type="entry name" value="Ribosomal_bL27"/>
</dbReference>
<dbReference type="GO" id="GO:0005840">
    <property type="term" value="C:ribosome"/>
    <property type="evidence" value="ECO:0007669"/>
    <property type="project" value="InterPro"/>
</dbReference>
<dbReference type="VEuPathDB" id="VectorBase:GAUT007550"/>
<evidence type="ECO:0000256" key="1">
    <source>
        <dbReference type="SAM" id="MobiDB-lite"/>
    </source>
</evidence>
<dbReference type="GO" id="GO:0006412">
    <property type="term" value="P:translation"/>
    <property type="evidence" value="ECO:0007669"/>
    <property type="project" value="InterPro"/>
</dbReference>
<feature type="region of interest" description="Disordered" evidence="1">
    <location>
        <begin position="65"/>
        <end position="87"/>
    </location>
</feature>
<sequence length="87" mass="9409">MAHKKAGGSTRNGRDSIGKRLGIKLFGGQKANPVPLGTKVFYVHNIHEIVLGNTEHHNQKFIVARGGKHGLDENNSAKTNNTDPAIK</sequence>